<keyword evidence="10 13" id="KW-1133">Transmembrane helix</keyword>
<evidence type="ECO:0000313" key="16">
    <source>
        <dbReference type="Proteomes" id="UP000190166"/>
    </source>
</evidence>
<feature type="transmembrane region" description="Helical" evidence="13">
    <location>
        <begin position="449"/>
        <end position="468"/>
    </location>
</feature>
<dbReference type="STRING" id="393003.SAMN05660461_4279"/>
<evidence type="ECO:0000256" key="4">
    <source>
        <dbReference type="ARBA" id="ARBA00022475"/>
    </source>
</evidence>
<dbReference type="GO" id="GO:0055070">
    <property type="term" value="P:copper ion homeostasis"/>
    <property type="evidence" value="ECO:0007669"/>
    <property type="project" value="TreeGrafter"/>
</dbReference>
<dbReference type="Proteomes" id="UP000190166">
    <property type="component" value="Unassembled WGS sequence"/>
</dbReference>
<dbReference type="InterPro" id="IPR023299">
    <property type="entry name" value="ATPase_P-typ_cyto_dom_N"/>
</dbReference>
<dbReference type="PROSITE" id="PS00154">
    <property type="entry name" value="ATPASE_E1_E2"/>
    <property type="match status" value="1"/>
</dbReference>
<dbReference type="NCBIfam" id="TIGR01494">
    <property type="entry name" value="ATPase_P-type"/>
    <property type="match status" value="1"/>
</dbReference>
<evidence type="ECO:0000256" key="1">
    <source>
        <dbReference type="ARBA" id="ARBA00004651"/>
    </source>
</evidence>
<evidence type="ECO:0000313" key="15">
    <source>
        <dbReference type="EMBL" id="SKD08350.1"/>
    </source>
</evidence>
<keyword evidence="11" id="KW-0406">Ion transport</keyword>
<evidence type="ECO:0000256" key="3">
    <source>
        <dbReference type="ARBA" id="ARBA00022448"/>
    </source>
</evidence>
<keyword evidence="12 13" id="KW-0472">Membrane</keyword>
<dbReference type="SUPFAM" id="SSF55008">
    <property type="entry name" value="HMA, heavy metal-associated domain"/>
    <property type="match status" value="1"/>
</dbReference>
<dbReference type="RefSeq" id="WP_079471547.1">
    <property type="nucleotide sequence ID" value="NZ_FUZZ01000003.1"/>
</dbReference>
<gene>
    <name evidence="15" type="ORF">SAMN05660461_4279</name>
</gene>
<evidence type="ECO:0000256" key="6">
    <source>
        <dbReference type="ARBA" id="ARBA00022692"/>
    </source>
</evidence>
<dbReference type="EMBL" id="FUZZ01000003">
    <property type="protein sequence ID" value="SKD08350.1"/>
    <property type="molecule type" value="Genomic_DNA"/>
</dbReference>
<dbReference type="InterPro" id="IPR036412">
    <property type="entry name" value="HAD-like_sf"/>
</dbReference>
<dbReference type="GO" id="GO:0005524">
    <property type="term" value="F:ATP binding"/>
    <property type="evidence" value="ECO:0007669"/>
    <property type="project" value="InterPro"/>
</dbReference>
<evidence type="ECO:0000256" key="2">
    <source>
        <dbReference type="ARBA" id="ARBA00006024"/>
    </source>
</evidence>
<accession>A0A1T5P6D8</accession>
<evidence type="ECO:0000256" key="10">
    <source>
        <dbReference type="ARBA" id="ARBA00022989"/>
    </source>
</evidence>
<dbReference type="GO" id="GO:0005886">
    <property type="term" value="C:plasma membrane"/>
    <property type="evidence" value="ECO:0007669"/>
    <property type="project" value="UniProtKB-SubCell"/>
</dbReference>
<dbReference type="InterPro" id="IPR001757">
    <property type="entry name" value="P_typ_ATPase"/>
</dbReference>
<keyword evidence="16" id="KW-1185">Reference proteome</keyword>
<proteinExistence type="inferred from homology"/>
<dbReference type="InterPro" id="IPR023214">
    <property type="entry name" value="HAD_sf"/>
</dbReference>
<feature type="transmembrane region" description="Helical" evidence="13">
    <location>
        <begin position="767"/>
        <end position="789"/>
    </location>
</feature>
<dbReference type="PRINTS" id="PR00119">
    <property type="entry name" value="CATATPASE"/>
</dbReference>
<keyword evidence="4" id="KW-1003">Cell membrane</keyword>
<keyword evidence="6 13" id="KW-0812">Transmembrane</keyword>
<dbReference type="GO" id="GO:0005507">
    <property type="term" value="F:copper ion binding"/>
    <property type="evidence" value="ECO:0007669"/>
    <property type="project" value="TreeGrafter"/>
</dbReference>
<protein>
    <submittedName>
        <fullName evidence="15">Cu+-exporting ATPase</fullName>
    </submittedName>
</protein>
<evidence type="ECO:0000256" key="7">
    <source>
        <dbReference type="ARBA" id="ARBA00022723"/>
    </source>
</evidence>
<name>A0A1T5P6D8_9BACT</name>
<dbReference type="Gene3D" id="3.40.50.1000">
    <property type="entry name" value="HAD superfamily/HAD-like"/>
    <property type="match status" value="1"/>
</dbReference>
<comment type="similarity">
    <text evidence="2">Belongs to the cation transport ATPase (P-type) (TC 3.A.3) family. Type IB subfamily.</text>
</comment>
<dbReference type="InterPro" id="IPR036163">
    <property type="entry name" value="HMA_dom_sf"/>
</dbReference>
<evidence type="ECO:0000256" key="12">
    <source>
        <dbReference type="ARBA" id="ARBA00023136"/>
    </source>
</evidence>
<dbReference type="Pfam" id="PF00702">
    <property type="entry name" value="Hydrolase"/>
    <property type="match status" value="1"/>
</dbReference>
<evidence type="ECO:0000256" key="9">
    <source>
        <dbReference type="ARBA" id="ARBA00022967"/>
    </source>
</evidence>
<feature type="transmembrane region" description="Helical" evidence="13">
    <location>
        <begin position="741"/>
        <end position="761"/>
    </location>
</feature>
<dbReference type="Gene3D" id="2.70.150.10">
    <property type="entry name" value="Calcium-transporting ATPase, cytoplasmic transduction domain A"/>
    <property type="match status" value="1"/>
</dbReference>
<dbReference type="InterPro" id="IPR008250">
    <property type="entry name" value="ATPase_P-typ_transduc_dom_A_sf"/>
</dbReference>
<organism evidence="15 16">
    <name type="scientific">Chitinophaga ginsengisegetis</name>
    <dbReference type="NCBI Taxonomy" id="393003"/>
    <lineage>
        <taxon>Bacteria</taxon>
        <taxon>Pseudomonadati</taxon>
        <taxon>Bacteroidota</taxon>
        <taxon>Chitinophagia</taxon>
        <taxon>Chitinophagales</taxon>
        <taxon>Chitinophagaceae</taxon>
        <taxon>Chitinophaga</taxon>
    </lineage>
</organism>
<keyword evidence="5" id="KW-0597">Phosphoprotein</keyword>
<dbReference type="InterPro" id="IPR018303">
    <property type="entry name" value="ATPase_P-typ_P_site"/>
</dbReference>
<dbReference type="InterPro" id="IPR021993">
    <property type="entry name" value="ATPase-cat-bd"/>
</dbReference>
<dbReference type="PROSITE" id="PS50846">
    <property type="entry name" value="HMA_2"/>
    <property type="match status" value="1"/>
</dbReference>
<evidence type="ECO:0000259" key="14">
    <source>
        <dbReference type="PROSITE" id="PS50846"/>
    </source>
</evidence>
<feature type="transmembrane region" description="Helical" evidence="13">
    <location>
        <begin position="245"/>
        <end position="264"/>
    </location>
</feature>
<dbReference type="InterPro" id="IPR006121">
    <property type="entry name" value="HMA_dom"/>
</dbReference>
<feature type="transmembrane region" description="Helical" evidence="13">
    <location>
        <begin position="215"/>
        <end position="233"/>
    </location>
</feature>
<dbReference type="Gene3D" id="3.30.70.100">
    <property type="match status" value="1"/>
</dbReference>
<dbReference type="CDD" id="cd00371">
    <property type="entry name" value="HMA"/>
    <property type="match status" value="1"/>
</dbReference>
<keyword evidence="7" id="KW-0479">Metal-binding</keyword>
<dbReference type="GO" id="GO:0016887">
    <property type="term" value="F:ATP hydrolysis activity"/>
    <property type="evidence" value="ECO:0007669"/>
    <property type="project" value="InterPro"/>
</dbReference>
<dbReference type="GO" id="GO:0043682">
    <property type="term" value="F:P-type divalent copper transporter activity"/>
    <property type="evidence" value="ECO:0007669"/>
    <property type="project" value="TreeGrafter"/>
</dbReference>
<dbReference type="AlphaFoldDB" id="A0A1T5P6D8"/>
<sequence>MAVSSQTNTNTTCYHCGENCTDNDITLSDKVFCCTGCKTVYEILNQYDLCEYYDLNSKPGISQRVAVRSDKFAFLDDEKIAQQLYLFRDDTQTHVSFYIPQIHCSSCLWLLENLHRLEKGVQRVTVNFSKKEVLIIYSHTGTSLRRVAEILTAIGYEPYISLQDLQRKKPAVNRQLVYQLGVAGFCFGNIMLLSFPDYFASAGGLDETFNRLFRYMNLVLALPVLLYSAQAFYKSAWSGLKHGFLNIDVPIVLAIFVTFIRSFAEVINGQPGYFDSMTGIVFFMLIGRVLQDKTYQGLSFDRDYTAYFPIAVSVIKEDKEIPTTLPELKTGDTIRIHNNELVPADGIIVRGKALIDYSFVTGESAPVSKSIGEIIYAGGRQLDGNLEILTIKEVAQSYLTSLWNRDELRNKEEKQVSFVHLLSRYFTWAVLFIAAVTATYWWVHEPARIWPAVTAILIIACPCALLLASSFTNGHILRILSRHRFYLRNAQAIENMANATHIVFDKTGTLTGKTGSSVIYYGDVLTPGQEVMIATLAAQSTHPLSRAIVQYCGDPVSRHIHDFQHFTGKGVCGWVDGFFIRLGNAAFTGAHRKNEQEGSIVYVSINEKLCGLFTIRNSYRSGLRQLMQQLQSVYPLSVLSGDNNHTITQLGQLMGNNATLLFEQQPADKLAYIISLQKKGKKVMMIGDGLNDAGALKQSDIGISLTEDSNNFTPASDGILHADQLPLLFSFIRLCKANKRIILISFILSLLYNITGLYFAVQGILSPLVAAILMPASSISIILITFSCSEWQGKRLYSKALQQMTDKSHIPD</sequence>
<dbReference type="SUPFAM" id="SSF81653">
    <property type="entry name" value="Calcium ATPase, transduction domain A"/>
    <property type="match status" value="1"/>
</dbReference>
<keyword evidence="3" id="KW-0813">Transport</keyword>
<feature type="transmembrane region" description="Helical" evidence="13">
    <location>
        <begin position="425"/>
        <end position="443"/>
    </location>
</feature>
<evidence type="ECO:0000256" key="8">
    <source>
        <dbReference type="ARBA" id="ARBA00022842"/>
    </source>
</evidence>
<reference evidence="15 16" key="1">
    <citation type="submission" date="2017-02" db="EMBL/GenBank/DDBJ databases">
        <authorList>
            <person name="Peterson S.W."/>
        </authorList>
    </citation>
    <scope>NUCLEOTIDE SEQUENCE [LARGE SCALE GENOMIC DNA]</scope>
    <source>
        <strain evidence="15 16">DSM 18108</strain>
    </source>
</reference>
<comment type="subcellular location">
    <subcellularLocation>
        <location evidence="1">Cell membrane</location>
        <topology evidence="1">Multi-pass membrane protein</topology>
    </subcellularLocation>
</comment>
<dbReference type="PANTHER" id="PTHR43520">
    <property type="entry name" value="ATP7, ISOFORM B"/>
    <property type="match status" value="1"/>
</dbReference>
<evidence type="ECO:0000256" key="13">
    <source>
        <dbReference type="SAM" id="Phobius"/>
    </source>
</evidence>
<keyword evidence="8" id="KW-0460">Magnesium</keyword>
<dbReference type="Gene3D" id="3.40.1110.10">
    <property type="entry name" value="Calcium-transporting ATPase, cytoplasmic domain N"/>
    <property type="match status" value="1"/>
</dbReference>
<feature type="domain" description="HMA" evidence="14">
    <location>
        <begin position="93"/>
        <end position="159"/>
    </location>
</feature>
<dbReference type="Pfam" id="PF12156">
    <property type="entry name" value="ATPase-cat_bd"/>
    <property type="match status" value="1"/>
</dbReference>
<dbReference type="SUPFAM" id="SSF56784">
    <property type="entry name" value="HAD-like"/>
    <property type="match status" value="1"/>
</dbReference>
<dbReference type="Pfam" id="PF00122">
    <property type="entry name" value="E1-E2_ATPase"/>
    <property type="match status" value="1"/>
</dbReference>
<keyword evidence="9" id="KW-1278">Translocase</keyword>
<evidence type="ECO:0000256" key="5">
    <source>
        <dbReference type="ARBA" id="ARBA00022553"/>
    </source>
</evidence>
<dbReference type="PANTHER" id="PTHR43520:SF5">
    <property type="entry name" value="CATION-TRANSPORTING P-TYPE ATPASE-RELATED"/>
    <property type="match status" value="1"/>
</dbReference>
<evidence type="ECO:0000256" key="11">
    <source>
        <dbReference type="ARBA" id="ARBA00023065"/>
    </source>
</evidence>
<feature type="transmembrane region" description="Helical" evidence="13">
    <location>
        <begin position="270"/>
        <end position="290"/>
    </location>
</feature>
<feature type="transmembrane region" description="Helical" evidence="13">
    <location>
        <begin position="176"/>
        <end position="195"/>
    </location>
</feature>
<dbReference type="InterPro" id="IPR059000">
    <property type="entry name" value="ATPase_P-type_domA"/>
</dbReference>